<dbReference type="Pfam" id="PF01063">
    <property type="entry name" value="Aminotran_4"/>
    <property type="match status" value="1"/>
</dbReference>
<dbReference type="GO" id="GO:0052656">
    <property type="term" value="F:L-isoleucine-2-oxoglutarate transaminase activity"/>
    <property type="evidence" value="ECO:0007669"/>
    <property type="project" value="RHEA"/>
</dbReference>
<dbReference type="InterPro" id="IPR043131">
    <property type="entry name" value="BCAT-like_N"/>
</dbReference>
<comment type="cofactor">
    <cofactor evidence="1 14">
        <name>pyridoxal 5'-phosphate</name>
        <dbReference type="ChEBI" id="CHEBI:597326"/>
    </cofactor>
</comment>
<evidence type="ECO:0000256" key="3">
    <source>
        <dbReference type="ARBA" id="ARBA00004931"/>
    </source>
</evidence>
<dbReference type="CDD" id="cd01557">
    <property type="entry name" value="BCAT_beta_family"/>
    <property type="match status" value="1"/>
</dbReference>
<dbReference type="GO" id="GO:0009099">
    <property type="term" value="P:L-valine biosynthetic process"/>
    <property type="evidence" value="ECO:0007669"/>
    <property type="project" value="UniProtKB-UniPathway"/>
</dbReference>
<dbReference type="InterPro" id="IPR018300">
    <property type="entry name" value="Aminotrans_IV_CS"/>
</dbReference>
<keyword evidence="15" id="KW-0028">Amino-acid biosynthesis</keyword>
<dbReference type="PANTHER" id="PTHR42825">
    <property type="entry name" value="AMINO ACID AMINOTRANSFERASE"/>
    <property type="match status" value="1"/>
</dbReference>
<dbReference type="Gene3D" id="3.30.470.10">
    <property type="match status" value="1"/>
</dbReference>
<dbReference type="InterPro" id="IPR043132">
    <property type="entry name" value="BCAT-like_C"/>
</dbReference>
<comment type="catalytic activity">
    <reaction evidence="11 15">
        <text>L-leucine + 2-oxoglutarate = 4-methyl-2-oxopentanoate + L-glutamate</text>
        <dbReference type="Rhea" id="RHEA:18321"/>
        <dbReference type="ChEBI" id="CHEBI:16810"/>
        <dbReference type="ChEBI" id="CHEBI:17865"/>
        <dbReference type="ChEBI" id="CHEBI:29985"/>
        <dbReference type="ChEBI" id="CHEBI:57427"/>
        <dbReference type="EC" id="2.6.1.42"/>
    </reaction>
</comment>
<dbReference type="InterPro" id="IPR001544">
    <property type="entry name" value="Aminotrans_IV"/>
</dbReference>
<evidence type="ECO:0000256" key="6">
    <source>
        <dbReference type="ARBA" id="ARBA00022576"/>
    </source>
</evidence>
<comment type="pathway">
    <text evidence="3 16">Amino-acid biosynthesis; L-valine biosynthesis; L-valine from pyruvate: step 4/4.</text>
</comment>
<dbReference type="EMBL" id="BKAM01000058">
    <property type="protein sequence ID" value="GEP73232.1"/>
    <property type="molecule type" value="Genomic_DNA"/>
</dbReference>
<comment type="pathway">
    <text evidence="4 16">Amino-acid biosynthesis; L-leucine biosynthesis; L-leucine from 3-methyl-2-oxobutanoate: step 4/4.</text>
</comment>
<reference evidence="17 18" key="1">
    <citation type="submission" date="2019-07" db="EMBL/GenBank/DDBJ databases">
        <title>Whole genome shotgun sequence of Lactobacillus rapi NBRC 109618.</title>
        <authorList>
            <person name="Hosoyama A."/>
            <person name="Uohara A."/>
            <person name="Ohji S."/>
            <person name="Ichikawa N."/>
        </authorList>
    </citation>
    <scope>NUCLEOTIDE SEQUENCE [LARGE SCALE GENOMIC DNA]</scope>
    <source>
        <strain evidence="17 18">NBRC 109618</strain>
    </source>
</reference>
<dbReference type="STRING" id="1423795.FD12_GL002077"/>
<feature type="modified residue" description="N6-(pyridoxal phosphate)lysine" evidence="12">
    <location>
        <position position="186"/>
    </location>
</feature>
<dbReference type="EC" id="2.6.1.42" evidence="15"/>
<gene>
    <name evidence="17" type="primary">ilvE</name>
    <name evidence="17" type="ORF">LRA02_21000</name>
</gene>
<evidence type="ECO:0000256" key="4">
    <source>
        <dbReference type="ARBA" id="ARBA00005072"/>
    </source>
</evidence>
<evidence type="ECO:0000256" key="11">
    <source>
        <dbReference type="ARBA" id="ARBA00049229"/>
    </source>
</evidence>
<sequence>MAKQDVKDLDWKNLGFEYRDLPYSYNEEFKDGKWQNGGLTTKSTLTLSEGAEELHYGQEVFEGMKAYRTKDGSINLFRPDMNAKRLNNSAKRLVMQTYPEDKYVAAVKEVVKANQEFVPPYGSGGSLYIRPFMIGTEPVVGVAPSSTYTFHIYATPVGAYIKGLHPMPYMVSQYDRAAYAGTGQAKTAGNYAGSLLPGKEAKDAGFAGELYLDPREHKYIDEFGGANFYAIGKDGKFYTPKSDSILPSITKKSVLTIAKDLGLDPTETHIDVNDLDEFTEAGAMGTAAVISPVGSLTNNGKKHVFYSETEPGPVTQKLYDTLFGIQAGDVEDKYGWVEKVDLD</sequence>
<evidence type="ECO:0000313" key="17">
    <source>
        <dbReference type="EMBL" id="GEP73232.1"/>
    </source>
</evidence>
<comment type="caution">
    <text evidence="17">The sequence shown here is derived from an EMBL/GenBank/DDBJ whole genome shotgun (WGS) entry which is preliminary data.</text>
</comment>
<evidence type="ECO:0000256" key="1">
    <source>
        <dbReference type="ARBA" id="ARBA00001933"/>
    </source>
</evidence>
<evidence type="ECO:0000256" key="8">
    <source>
        <dbReference type="ARBA" id="ARBA00022898"/>
    </source>
</evidence>
<keyword evidence="7 15" id="KW-0808">Transferase</keyword>
<protein>
    <recommendedName>
        <fullName evidence="15">Branched-chain-amino-acid aminotransferase</fullName>
        <ecNumber evidence="15">2.6.1.42</ecNumber>
    </recommendedName>
</protein>
<evidence type="ECO:0000313" key="18">
    <source>
        <dbReference type="Proteomes" id="UP000321569"/>
    </source>
</evidence>
<dbReference type="GO" id="GO:0052655">
    <property type="term" value="F:L-valine-2-oxoglutarate transaminase activity"/>
    <property type="evidence" value="ECO:0007669"/>
    <property type="project" value="RHEA"/>
</dbReference>
<dbReference type="PIRSF" id="PIRSF006468">
    <property type="entry name" value="BCAT1"/>
    <property type="match status" value="1"/>
</dbReference>
<comment type="similarity">
    <text evidence="5 13">Belongs to the class-IV pyridoxal-phosphate-dependent aminotransferase family.</text>
</comment>
<dbReference type="UniPathway" id="UPA00048">
    <property type="reaction ID" value="UER00073"/>
</dbReference>
<dbReference type="FunFam" id="3.30.470.10:FF:000004">
    <property type="entry name" value="Branched-chain-amino-acid aminotransferase"/>
    <property type="match status" value="1"/>
</dbReference>
<dbReference type="RefSeq" id="WP_056981031.1">
    <property type="nucleotide sequence ID" value="NZ_BKAM01000058.1"/>
</dbReference>
<dbReference type="PANTHER" id="PTHR42825:SF2">
    <property type="entry name" value="BRANCHED-CHAIN-AMINO-ACID AMINOTRANSFERASE 3, CHLOROPLASTIC-RELATED"/>
    <property type="match status" value="1"/>
</dbReference>
<name>A0A512PQ11_9LACO</name>
<comment type="catalytic activity">
    <reaction evidence="9 15">
        <text>L-valine + 2-oxoglutarate = 3-methyl-2-oxobutanoate + L-glutamate</text>
        <dbReference type="Rhea" id="RHEA:24813"/>
        <dbReference type="ChEBI" id="CHEBI:11851"/>
        <dbReference type="ChEBI" id="CHEBI:16810"/>
        <dbReference type="ChEBI" id="CHEBI:29985"/>
        <dbReference type="ChEBI" id="CHEBI:57762"/>
        <dbReference type="EC" id="2.6.1.42"/>
    </reaction>
</comment>
<dbReference type="InterPro" id="IPR036038">
    <property type="entry name" value="Aminotransferase-like"/>
</dbReference>
<dbReference type="UniPathway" id="UPA00049">
    <property type="reaction ID" value="UER00062"/>
</dbReference>
<dbReference type="InterPro" id="IPR005786">
    <property type="entry name" value="B_amino_transII"/>
</dbReference>
<organism evidence="17 18">
    <name type="scientific">Lentilactobacillus rapi</name>
    <dbReference type="NCBI Taxonomy" id="481723"/>
    <lineage>
        <taxon>Bacteria</taxon>
        <taxon>Bacillati</taxon>
        <taxon>Bacillota</taxon>
        <taxon>Bacilli</taxon>
        <taxon>Lactobacillales</taxon>
        <taxon>Lactobacillaceae</taxon>
        <taxon>Lentilactobacillus</taxon>
    </lineage>
</organism>
<keyword evidence="15" id="KW-0100">Branched-chain amino acid biosynthesis</keyword>
<accession>A0A512PQ11</accession>
<dbReference type="NCBIfam" id="NF009897">
    <property type="entry name" value="PRK13357.1"/>
    <property type="match status" value="1"/>
</dbReference>
<proteinExistence type="inferred from homology"/>
<dbReference type="Proteomes" id="UP000321569">
    <property type="component" value="Unassembled WGS sequence"/>
</dbReference>
<evidence type="ECO:0000256" key="13">
    <source>
        <dbReference type="RuleBase" id="RU004106"/>
    </source>
</evidence>
<evidence type="ECO:0000256" key="12">
    <source>
        <dbReference type="PIRSR" id="PIRSR006468-1"/>
    </source>
</evidence>
<dbReference type="UniPathway" id="UPA00047">
    <property type="reaction ID" value="UER00058"/>
</dbReference>
<evidence type="ECO:0000256" key="2">
    <source>
        <dbReference type="ARBA" id="ARBA00004824"/>
    </source>
</evidence>
<dbReference type="AlphaFoldDB" id="A0A512PQ11"/>
<evidence type="ECO:0000256" key="15">
    <source>
        <dbReference type="RuleBase" id="RU004517"/>
    </source>
</evidence>
<dbReference type="GO" id="GO:0009097">
    <property type="term" value="P:isoleucine biosynthetic process"/>
    <property type="evidence" value="ECO:0007669"/>
    <property type="project" value="UniProtKB-UniPathway"/>
</dbReference>
<evidence type="ECO:0000256" key="14">
    <source>
        <dbReference type="RuleBase" id="RU004516"/>
    </source>
</evidence>
<dbReference type="InterPro" id="IPR033939">
    <property type="entry name" value="BCAT_family"/>
</dbReference>
<evidence type="ECO:0000256" key="16">
    <source>
        <dbReference type="RuleBase" id="RU004519"/>
    </source>
</evidence>
<evidence type="ECO:0000256" key="7">
    <source>
        <dbReference type="ARBA" id="ARBA00022679"/>
    </source>
</evidence>
<dbReference type="Gene3D" id="3.20.10.10">
    <property type="entry name" value="D-amino Acid Aminotransferase, subunit A, domain 2"/>
    <property type="match status" value="1"/>
</dbReference>
<dbReference type="GO" id="GO:0052654">
    <property type="term" value="F:L-leucine-2-oxoglutarate transaminase activity"/>
    <property type="evidence" value="ECO:0007669"/>
    <property type="project" value="RHEA"/>
</dbReference>
<comment type="catalytic activity">
    <reaction evidence="10 15">
        <text>L-isoleucine + 2-oxoglutarate = (S)-3-methyl-2-oxopentanoate + L-glutamate</text>
        <dbReference type="Rhea" id="RHEA:24801"/>
        <dbReference type="ChEBI" id="CHEBI:16810"/>
        <dbReference type="ChEBI" id="CHEBI:29985"/>
        <dbReference type="ChEBI" id="CHEBI:35146"/>
        <dbReference type="ChEBI" id="CHEBI:58045"/>
        <dbReference type="EC" id="2.6.1.42"/>
    </reaction>
</comment>
<dbReference type="OrthoDB" id="9804984at2"/>
<dbReference type="NCBIfam" id="TIGR01123">
    <property type="entry name" value="ilvE_II"/>
    <property type="match status" value="1"/>
</dbReference>
<keyword evidence="8 14" id="KW-0663">Pyridoxal phosphate</keyword>
<evidence type="ECO:0000256" key="10">
    <source>
        <dbReference type="ARBA" id="ARBA00048798"/>
    </source>
</evidence>
<dbReference type="SUPFAM" id="SSF56752">
    <property type="entry name" value="D-aminoacid aminotransferase-like PLP-dependent enzymes"/>
    <property type="match status" value="1"/>
</dbReference>
<evidence type="ECO:0000256" key="9">
    <source>
        <dbReference type="ARBA" id="ARBA00048212"/>
    </source>
</evidence>
<dbReference type="GO" id="GO:0009098">
    <property type="term" value="P:L-leucine biosynthetic process"/>
    <property type="evidence" value="ECO:0007669"/>
    <property type="project" value="UniProtKB-UniPathway"/>
</dbReference>
<keyword evidence="6 15" id="KW-0032">Aminotransferase</keyword>
<evidence type="ECO:0000256" key="5">
    <source>
        <dbReference type="ARBA" id="ARBA00009320"/>
    </source>
</evidence>
<comment type="pathway">
    <text evidence="2 16">Amino-acid biosynthesis; L-isoleucine biosynthesis; L-isoleucine from 2-oxobutanoate: step 4/4.</text>
</comment>
<dbReference type="PROSITE" id="PS00770">
    <property type="entry name" value="AA_TRANSFER_CLASS_4"/>
    <property type="match status" value="1"/>
</dbReference>